<dbReference type="GO" id="GO:0005509">
    <property type="term" value="F:calcium ion binding"/>
    <property type="evidence" value="ECO:0007669"/>
    <property type="project" value="InterPro"/>
</dbReference>
<evidence type="ECO:0000313" key="3">
    <source>
        <dbReference type="EMBL" id="EPY19001.1"/>
    </source>
</evidence>
<dbReference type="InterPro" id="IPR018247">
    <property type="entry name" value="EF_Hand_1_Ca_BS"/>
</dbReference>
<evidence type="ECO:0000259" key="2">
    <source>
        <dbReference type="PROSITE" id="PS50222"/>
    </source>
</evidence>
<dbReference type="PROSITE" id="PS50222">
    <property type="entry name" value="EF_HAND_2"/>
    <property type="match status" value="1"/>
</dbReference>
<dbReference type="EMBL" id="ATMH01002013">
    <property type="protein sequence ID" value="EPY33753.1"/>
    <property type="molecule type" value="Genomic_DNA"/>
</dbReference>
<dbReference type="InterPro" id="IPR011992">
    <property type="entry name" value="EF-hand-dom_pair"/>
</dbReference>
<feature type="domain" description="EF-hand" evidence="2">
    <location>
        <begin position="355"/>
        <end position="390"/>
    </location>
</feature>
<comment type="caution">
    <text evidence="4">The sequence shown here is derived from an EMBL/GenBank/DDBJ whole genome shotgun (WGS) entry which is preliminary data.</text>
</comment>
<name>S9UY35_9TRYP</name>
<dbReference type="InterPro" id="IPR002048">
    <property type="entry name" value="EF_hand_dom"/>
</dbReference>
<evidence type="ECO:0000313" key="5">
    <source>
        <dbReference type="Proteomes" id="UP000015354"/>
    </source>
</evidence>
<dbReference type="GO" id="GO:0005819">
    <property type="term" value="C:spindle"/>
    <property type="evidence" value="ECO:0007669"/>
    <property type="project" value="TreeGrafter"/>
</dbReference>
<dbReference type="Proteomes" id="UP000015354">
    <property type="component" value="Unassembled WGS sequence"/>
</dbReference>
<dbReference type="SUPFAM" id="SSF47473">
    <property type="entry name" value="EF-hand"/>
    <property type="match status" value="1"/>
</dbReference>
<organism evidence="4 5">
    <name type="scientific">Strigomonas culicis</name>
    <dbReference type="NCBI Taxonomy" id="28005"/>
    <lineage>
        <taxon>Eukaryota</taxon>
        <taxon>Discoba</taxon>
        <taxon>Euglenozoa</taxon>
        <taxon>Kinetoplastea</taxon>
        <taxon>Metakinetoplastina</taxon>
        <taxon>Trypanosomatida</taxon>
        <taxon>Trypanosomatidae</taxon>
        <taxon>Strigomonadinae</taxon>
        <taxon>Strigomonas</taxon>
    </lineage>
</organism>
<dbReference type="PROSITE" id="PS00018">
    <property type="entry name" value="EF_HAND_1"/>
    <property type="match status" value="1"/>
</dbReference>
<dbReference type="PANTHER" id="PTHR12085">
    <property type="entry name" value="SERINE/THREONINE-PROTEIN PHOSPHATASE 2A REGULATORY SUBUNIT B'' SUBUNIT GAMMA"/>
    <property type="match status" value="1"/>
</dbReference>
<dbReference type="InterPro" id="IPR039865">
    <property type="entry name" value="PPP2R3C"/>
</dbReference>
<dbReference type="GO" id="GO:0035303">
    <property type="term" value="P:regulation of dephosphorylation"/>
    <property type="evidence" value="ECO:0007669"/>
    <property type="project" value="InterPro"/>
</dbReference>
<dbReference type="OrthoDB" id="10265007at2759"/>
<dbReference type="EMBL" id="ATMH01009675">
    <property type="protein sequence ID" value="EPY19001.1"/>
    <property type="molecule type" value="Genomic_DNA"/>
</dbReference>
<reference evidence="4" key="2">
    <citation type="submission" date="2013-03" db="EMBL/GenBank/DDBJ databases">
        <authorList>
            <person name="Motta M.C.M."/>
            <person name="Martins A.C.A."/>
            <person name="Preta C.M.C.C."/>
            <person name="Silva R."/>
            <person name="de Souza S.S."/>
            <person name="Klein C.C."/>
            <person name="de Almeida L.G.P."/>
            <person name="Cunha O.L."/>
            <person name="Colabardini A.C."/>
            <person name="Lima B.A."/>
            <person name="Machado C.R."/>
            <person name="Soares C.M.A."/>
            <person name="de Menezes C.B.A."/>
            <person name="Bartolomeu D.C."/>
            <person name="Grisard E.C."/>
            <person name="Fantinatti-Garboggini F."/>
            <person name="Rodrigues-Luiz G.F."/>
            <person name="Wagner G."/>
            <person name="Goldman G.H."/>
            <person name="Fietto J.L.R."/>
            <person name="Ciapina L.P."/>
            <person name="Brocchi M."/>
            <person name="Elias M.C."/>
            <person name="Goldman M.H.S."/>
            <person name="Sagot M.-F."/>
            <person name="Pereira M."/>
            <person name="Stoco P.H."/>
            <person name="Teixeira S.M.R."/>
            <person name="de Mendonca-Neto R.P."/>
            <person name="Maciel T.E.F."/>
            <person name="Mendes T.A.O."/>
            <person name="Urmenyi T.P."/>
            <person name="Teixeira M.M.G."/>
            <person name="de Camargo E.F.P."/>
            <person name="de Sousa W."/>
            <person name="Schenkman S."/>
            <person name="de Vasconcelos A.T.R."/>
        </authorList>
    </citation>
    <scope>NUCLEOTIDE SEQUENCE</scope>
</reference>
<evidence type="ECO:0000313" key="4">
    <source>
        <dbReference type="EMBL" id="EPY33753.1"/>
    </source>
</evidence>
<proteinExistence type="predicted"/>
<protein>
    <recommendedName>
        <fullName evidence="2">EF-hand domain-containing protein</fullName>
    </recommendedName>
</protein>
<gene>
    <name evidence="4" type="ORF">STCU_02013</name>
    <name evidence="3" type="ORF">STCU_09675</name>
</gene>
<keyword evidence="1" id="KW-0106">Calcium</keyword>
<sequence>MSVLERFQVDRDRISSILLDKKEYLSRHFNAFLLNTDPTVLWNALLKNSEEKKQLTDDAANGDTTVPYEGYVMSYSSFKKAAYMLLFGLEDNTGLSPAKKQYCRSLYFSHPFLSPSTFLAFSRSSDGTVPTVSLYAFTAKRMLLFRLRVQLEMVASSLPSALKKNTTEILVGKLACSPSLTSPFSNGLSHSDIERFIGELMPNLRLVCDIPPWMKPYYLCHASRKFMFMCDTRNVGALSIDAFMKSDVFSELLRMFETDPTESLFAFPVGCPVEIPARLVEPQSAPATTVAPDETVPCTVVSFDNGGNIYEDMYTVSLESGVTVTVPRRFIYWNSGAADFLSEEALNMDNWFSLPLMDRIYDHFTQLDVDGDGVLTVNELYEYSNRSFTKLSIDRVFECHVPTIGTRQIMDFKTYLDFVIATEHAATSAAMKYIWKILDLDCTKTYVEVKTLYCFCKELSNELRSSGLMNGLSANSILSEIVDMINPEWHERITFEDVVRSGQQSTVLPILLSYRNFYAYDCREQTAATSSDEYTD</sequence>
<dbReference type="Gene3D" id="1.10.238.10">
    <property type="entry name" value="EF-hand"/>
    <property type="match status" value="1"/>
</dbReference>
<reference evidence="4 5" key="1">
    <citation type="journal article" date="2013" name="PLoS ONE">
        <title>Predicting the Proteins of Angomonas deanei, Strigomonas culicis and Their Respective Endosymbionts Reveals New Aspects of the Trypanosomatidae Family.</title>
        <authorList>
            <person name="Motta M.C."/>
            <person name="Martins A.C."/>
            <person name="de Souza S.S."/>
            <person name="Catta-Preta C.M."/>
            <person name="Silva R."/>
            <person name="Klein C.C."/>
            <person name="de Almeida L.G."/>
            <person name="de Lima Cunha O."/>
            <person name="Ciapina L.P."/>
            <person name="Brocchi M."/>
            <person name="Colabardini A.C."/>
            <person name="de Araujo Lima B."/>
            <person name="Machado C.R."/>
            <person name="de Almeida Soares C.M."/>
            <person name="Probst C.M."/>
            <person name="de Menezes C.B."/>
            <person name="Thompson C.E."/>
            <person name="Bartholomeu D.C."/>
            <person name="Gradia D.F."/>
            <person name="Pavoni D.P."/>
            <person name="Grisard E.C."/>
            <person name="Fantinatti-Garboggini F."/>
            <person name="Marchini F.K."/>
            <person name="Rodrigues-Luiz G.F."/>
            <person name="Wagner G."/>
            <person name="Goldman G.H."/>
            <person name="Fietto J.L."/>
            <person name="Elias M.C."/>
            <person name="Goldman M.H."/>
            <person name="Sagot M.F."/>
            <person name="Pereira M."/>
            <person name="Stoco P.H."/>
            <person name="de Mendonca-Neto R.P."/>
            <person name="Teixeira S.M."/>
            <person name="Maciel T.E."/>
            <person name="de Oliveira Mendes T.A."/>
            <person name="Urmenyi T.P."/>
            <person name="de Souza W."/>
            <person name="Schenkman S."/>
            <person name="de Vasconcelos A.T."/>
        </authorList>
    </citation>
    <scope>NUCLEOTIDE SEQUENCE [LARGE SCALE GENOMIC DNA]</scope>
</reference>
<dbReference type="GO" id="GO:0030865">
    <property type="term" value="P:cortical cytoskeleton organization"/>
    <property type="evidence" value="ECO:0007669"/>
    <property type="project" value="TreeGrafter"/>
</dbReference>
<dbReference type="GO" id="GO:0000226">
    <property type="term" value="P:microtubule cytoskeleton organization"/>
    <property type="evidence" value="ECO:0007669"/>
    <property type="project" value="TreeGrafter"/>
</dbReference>
<dbReference type="PANTHER" id="PTHR12085:SF4">
    <property type="entry name" value="EF-HAND DOMAIN-CONTAINING PROTEIN"/>
    <property type="match status" value="1"/>
</dbReference>
<dbReference type="AlphaFoldDB" id="S9UY35"/>
<evidence type="ECO:0000256" key="1">
    <source>
        <dbReference type="ARBA" id="ARBA00022837"/>
    </source>
</evidence>
<accession>S9UY35</accession>
<keyword evidence="5" id="KW-1185">Reference proteome</keyword>